<dbReference type="InterPro" id="IPR020843">
    <property type="entry name" value="ER"/>
</dbReference>
<comment type="caution">
    <text evidence="2">The sequence shown here is derived from an EMBL/GenBank/DDBJ whole genome shotgun (WGS) entry which is preliminary data.</text>
</comment>
<dbReference type="GO" id="GO:0016491">
    <property type="term" value="F:oxidoreductase activity"/>
    <property type="evidence" value="ECO:0007669"/>
    <property type="project" value="InterPro"/>
</dbReference>
<evidence type="ECO:0000313" key="2">
    <source>
        <dbReference type="EMBL" id="GBG35023.1"/>
    </source>
</evidence>
<dbReference type="Pfam" id="PF13602">
    <property type="entry name" value="ADH_zinc_N_2"/>
    <property type="match status" value="1"/>
</dbReference>
<name>A0A2R5H1R1_9STRA</name>
<keyword evidence="3" id="KW-1185">Reference proteome</keyword>
<feature type="domain" description="Enoyl reductase (ER)" evidence="1">
    <location>
        <begin position="18"/>
        <end position="353"/>
    </location>
</feature>
<dbReference type="Gene3D" id="3.90.180.10">
    <property type="entry name" value="Medium-chain alcohol dehydrogenases, catalytic domain"/>
    <property type="match status" value="1"/>
</dbReference>
<evidence type="ECO:0000313" key="3">
    <source>
        <dbReference type="Proteomes" id="UP000241890"/>
    </source>
</evidence>
<dbReference type="InterPro" id="IPR036291">
    <property type="entry name" value="NAD(P)-bd_dom_sf"/>
</dbReference>
<dbReference type="AlphaFoldDB" id="A0A2R5H1R1"/>
<dbReference type="Proteomes" id="UP000241890">
    <property type="component" value="Unassembled WGS sequence"/>
</dbReference>
<dbReference type="PROSITE" id="PS01162">
    <property type="entry name" value="QOR_ZETA_CRYSTAL"/>
    <property type="match status" value="1"/>
</dbReference>
<sequence length="358" mass="38634">MEETSSATMKAAVGKDYGEIRDMVEVVDDQPRPGTPREGYLVVKVLACALAPGDNRVLSGRTKMVQGPPAFPYVIGGDVCGVVHEVGENVEGFKPGDCVVARFFTAGPRGGLAEYYEVKATLTEHKPKTLTPVEAASLASSGTSAYIAVENTIKEGQSVLVLGGGGGVGTMLVQLAKRKKPSFLAVTTAAPKVVQDLGVADHVINYEQENWWEVAEITDQAPFDVIIDLGQGVSAWKVARKYNLLKSRGQFLTFVGDHHVLWAQGIFQIFQSMGPPLWRSAWTPCIPGVPTFRWQLDGLPDKREPLTNLFKLVDEGGLRVVLSNGSPFPFTTDGVQSAMEQLATRKAHGKVVVKVAEE</sequence>
<protein>
    <submittedName>
        <fullName evidence="2">2-methylene-furan-3-one reductase</fullName>
    </submittedName>
</protein>
<dbReference type="PANTHER" id="PTHR11695">
    <property type="entry name" value="ALCOHOL DEHYDROGENASE RELATED"/>
    <property type="match status" value="1"/>
</dbReference>
<dbReference type="GO" id="GO:0008270">
    <property type="term" value="F:zinc ion binding"/>
    <property type="evidence" value="ECO:0007669"/>
    <property type="project" value="InterPro"/>
</dbReference>
<dbReference type="SUPFAM" id="SSF50129">
    <property type="entry name" value="GroES-like"/>
    <property type="match status" value="1"/>
</dbReference>
<dbReference type="Pfam" id="PF08240">
    <property type="entry name" value="ADH_N"/>
    <property type="match status" value="1"/>
</dbReference>
<dbReference type="InParanoid" id="A0A2R5H1R1"/>
<dbReference type="PANTHER" id="PTHR11695:SF648">
    <property type="entry name" value="ZINC-BINDING OXIDOREDUCTASE"/>
    <property type="match status" value="1"/>
</dbReference>
<dbReference type="InterPro" id="IPR013154">
    <property type="entry name" value="ADH-like_N"/>
</dbReference>
<dbReference type="InterPro" id="IPR002364">
    <property type="entry name" value="Quin_OxRdtase/zeta-crystal_CS"/>
</dbReference>
<proteinExistence type="predicted"/>
<evidence type="ECO:0000259" key="1">
    <source>
        <dbReference type="SMART" id="SM00829"/>
    </source>
</evidence>
<dbReference type="EMBL" id="BEYU01000256">
    <property type="protein sequence ID" value="GBG35023.1"/>
    <property type="molecule type" value="Genomic_DNA"/>
</dbReference>
<dbReference type="OrthoDB" id="201656at2759"/>
<gene>
    <name evidence="2" type="ORF">FCC1311_112462</name>
</gene>
<dbReference type="InterPro" id="IPR011032">
    <property type="entry name" value="GroES-like_sf"/>
</dbReference>
<dbReference type="InterPro" id="IPR050700">
    <property type="entry name" value="YIM1/Zinc_Alcohol_DH_Fams"/>
</dbReference>
<organism evidence="2 3">
    <name type="scientific">Hondaea fermentalgiana</name>
    <dbReference type="NCBI Taxonomy" id="2315210"/>
    <lineage>
        <taxon>Eukaryota</taxon>
        <taxon>Sar</taxon>
        <taxon>Stramenopiles</taxon>
        <taxon>Bigyra</taxon>
        <taxon>Labyrinthulomycetes</taxon>
        <taxon>Thraustochytrida</taxon>
        <taxon>Thraustochytriidae</taxon>
        <taxon>Hondaea</taxon>
    </lineage>
</organism>
<dbReference type="SUPFAM" id="SSF51735">
    <property type="entry name" value="NAD(P)-binding Rossmann-fold domains"/>
    <property type="match status" value="1"/>
</dbReference>
<dbReference type="SMART" id="SM00829">
    <property type="entry name" value="PKS_ER"/>
    <property type="match status" value="1"/>
</dbReference>
<reference evidence="2 3" key="1">
    <citation type="submission" date="2017-12" db="EMBL/GenBank/DDBJ databases">
        <title>Sequencing, de novo assembly and annotation of complete genome of a new Thraustochytrid species, strain FCC1311.</title>
        <authorList>
            <person name="Sedici K."/>
            <person name="Godart F."/>
            <person name="Aiese Cigliano R."/>
            <person name="Sanseverino W."/>
            <person name="Barakat M."/>
            <person name="Ortet P."/>
            <person name="Marechal E."/>
            <person name="Cagnac O."/>
            <person name="Amato A."/>
        </authorList>
    </citation>
    <scope>NUCLEOTIDE SEQUENCE [LARGE SCALE GENOMIC DNA]</scope>
</reference>
<accession>A0A2R5H1R1</accession>
<dbReference type="Gene3D" id="3.40.50.720">
    <property type="entry name" value="NAD(P)-binding Rossmann-like Domain"/>
    <property type="match status" value="1"/>
</dbReference>